<proteinExistence type="predicted"/>
<accession>A0A3A9A5U2</accession>
<evidence type="ECO:0000313" key="1">
    <source>
        <dbReference type="EMBL" id="RKI86859.1"/>
    </source>
</evidence>
<keyword evidence="2" id="KW-1185">Reference proteome</keyword>
<dbReference type="RefSeq" id="WP_120472482.1">
    <property type="nucleotide sequence ID" value="NZ_RAYQ01000060.1"/>
</dbReference>
<comment type="caution">
    <text evidence="1">The sequence shown here is derived from an EMBL/GenBank/DDBJ whole genome shotgun (WGS) entry which is preliminary data.</text>
</comment>
<dbReference type="AlphaFoldDB" id="A0A3A9A5U2"/>
<protein>
    <submittedName>
        <fullName evidence="1">Uncharacterized protein</fullName>
    </submittedName>
</protein>
<reference evidence="1 2" key="1">
    <citation type="submission" date="2018-09" db="EMBL/GenBank/DDBJ databases">
        <title>Murine metabolic-syndrome-specific gut microbial biobank.</title>
        <authorList>
            <person name="Liu C."/>
        </authorList>
    </citation>
    <scope>NUCLEOTIDE SEQUENCE [LARGE SCALE GENOMIC DNA]</scope>
    <source>
        <strain evidence="1 2">0.1xD8-82</strain>
    </source>
</reference>
<gene>
    <name evidence="1" type="ORF">D7V94_22515</name>
</gene>
<organism evidence="1 2">
    <name type="scientific">Parablautia intestinalis</name>
    <dbReference type="NCBI Taxonomy" id="2320100"/>
    <lineage>
        <taxon>Bacteria</taxon>
        <taxon>Bacillati</taxon>
        <taxon>Bacillota</taxon>
        <taxon>Clostridia</taxon>
        <taxon>Lachnospirales</taxon>
        <taxon>Lachnospiraceae</taxon>
        <taxon>Parablautia</taxon>
    </lineage>
</organism>
<name>A0A3A9A5U2_9FIRM</name>
<dbReference type="EMBL" id="RAYQ01000060">
    <property type="protein sequence ID" value="RKI86859.1"/>
    <property type="molecule type" value="Genomic_DNA"/>
</dbReference>
<evidence type="ECO:0000313" key="2">
    <source>
        <dbReference type="Proteomes" id="UP000280696"/>
    </source>
</evidence>
<dbReference type="Proteomes" id="UP000280696">
    <property type="component" value="Unassembled WGS sequence"/>
</dbReference>
<dbReference type="OrthoDB" id="1910234at2"/>
<sequence length="85" mass="9680">MKITNIQTCYRITLENGSYGMETYIDVGSKLKITFDNGAILIGYMVRVEYGDYPKENDFFIINAGNGEFYGAMVDRITDIEELSE</sequence>